<dbReference type="Proteomes" id="UP000095081">
    <property type="component" value="Unassembled WGS sequence"/>
</dbReference>
<evidence type="ECO:0000256" key="4">
    <source>
        <dbReference type="ARBA" id="ARBA00022692"/>
    </source>
</evidence>
<keyword evidence="7 8" id="KW-0998">Cell outer membrane</keyword>
<feature type="chain" id="PRO_5015567087" evidence="10">
    <location>
        <begin position="32"/>
        <end position="810"/>
    </location>
</feature>
<dbReference type="InterPro" id="IPR039426">
    <property type="entry name" value="TonB-dep_rcpt-like"/>
</dbReference>
<dbReference type="Pfam" id="PF00593">
    <property type="entry name" value="TonB_dep_Rec_b-barrel"/>
    <property type="match status" value="1"/>
</dbReference>
<feature type="signal peptide" evidence="10">
    <location>
        <begin position="1"/>
        <end position="31"/>
    </location>
</feature>
<evidence type="ECO:0000259" key="12">
    <source>
        <dbReference type="Pfam" id="PF07715"/>
    </source>
</evidence>
<dbReference type="InterPro" id="IPR012910">
    <property type="entry name" value="Plug_dom"/>
</dbReference>
<feature type="domain" description="TonB-dependent receptor plug" evidence="12">
    <location>
        <begin position="57"/>
        <end position="177"/>
    </location>
</feature>
<organism evidence="14 16">
    <name type="scientific">Pseudomonas aylmerensis</name>
    <dbReference type="NCBI Taxonomy" id="1869229"/>
    <lineage>
        <taxon>Bacteria</taxon>
        <taxon>Pseudomonadati</taxon>
        <taxon>Pseudomonadota</taxon>
        <taxon>Gammaproteobacteria</taxon>
        <taxon>Pseudomonadales</taxon>
        <taxon>Pseudomonadaceae</taxon>
        <taxon>Pseudomonas</taxon>
    </lineage>
</organism>
<keyword evidence="3 8" id="KW-1134">Transmembrane beta strand</keyword>
<keyword evidence="6 8" id="KW-0472">Membrane</keyword>
<dbReference type="GO" id="GO:0009279">
    <property type="term" value="C:cell outer membrane"/>
    <property type="evidence" value="ECO:0007669"/>
    <property type="project" value="UniProtKB-SubCell"/>
</dbReference>
<evidence type="ECO:0000313" key="13">
    <source>
        <dbReference type="EMBL" id="OCW25464.1"/>
    </source>
</evidence>
<keyword evidence="14" id="KW-0675">Receptor</keyword>
<accession>A0A2T4FM88</accession>
<evidence type="ECO:0000259" key="11">
    <source>
        <dbReference type="Pfam" id="PF00593"/>
    </source>
</evidence>
<dbReference type="Proteomes" id="UP000240571">
    <property type="component" value="Unassembled WGS sequence"/>
</dbReference>
<keyword evidence="4 8" id="KW-0812">Transmembrane</keyword>
<dbReference type="EMBL" id="PYWW01000055">
    <property type="protein sequence ID" value="PTC24537.1"/>
    <property type="molecule type" value="Genomic_DNA"/>
</dbReference>
<keyword evidence="2 8" id="KW-0813">Transport</keyword>
<dbReference type="InterPro" id="IPR000531">
    <property type="entry name" value="Beta-barrel_TonB"/>
</dbReference>
<dbReference type="CDD" id="cd01347">
    <property type="entry name" value="ligand_gated_channel"/>
    <property type="match status" value="1"/>
</dbReference>
<feature type="domain" description="TonB-dependent receptor-like beta-barrel" evidence="11">
    <location>
        <begin position="319"/>
        <end position="771"/>
    </location>
</feature>
<dbReference type="Pfam" id="PF07715">
    <property type="entry name" value="Plug"/>
    <property type="match status" value="1"/>
</dbReference>
<dbReference type="Gene3D" id="2.170.130.10">
    <property type="entry name" value="TonB-dependent receptor, plug domain"/>
    <property type="match status" value="1"/>
</dbReference>
<evidence type="ECO:0000256" key="10">
    <source>
        <dbReference type="SAM" id="SignalP"/>
    </source>
</evidence>
<evidence type="ECO:0000313" key="15">
    <source>
        <dbReference type="Proteomes" id="UP000095081"/>
    </source>
</evidence>
<name>A0A2T4FM88_9PSED</name>
<dbReference type="InterPro" id="IPR036942">
    <property type="entry name" value="Beta-barrel_TonB_sf"/>
</dbReference>
<evidence type="ECO:0000256" key="1">
    <source>
        <dbReference type="ARBA" id="ARBA00004571"/>
    </source>
</evidence>
<evidence type="ECO:0000256" key="8">
    <source>
        <dbReference type="PROSITE-ProRule" id="PRU01360"/>
    </source>
</evidence>
<dbReference type="AlphaFoldDB" id="A0A2T4FM88"/>
<evidence type="ECO:0000256" key="2">
    <source>
        <dbReference type="ARBA" id="ARBA00022448"/>
    </source>
</evidence>
<evidence type="ECO:0000256" key="3">
    <source>
        <dbReference type="ARBA" id="ARBA00022452"/>
    </source>
</evidence>
<evidence type="ECO:0000256" key="6">
    <source>
        <dbReference type="ARBA" id="ARBA00023136"/>
    </source>
</evidence>
<reference evidence="13 15" key="1">
    <citation type="submission" date="2016-06" db="EMBL/GenBank/DDBJ databases">
        <title>Draft genome sequence of Pseudomonas sp. S1E40, a novel strain antagonistic activity to fungal plant pathogen.</title>
        <authorList>
            <person name="Tambong J.T."/>
            <person name="Tchagang C."/>
            <person name="Xu R."/>
        </authorList>
    </citation>
    <scope>NUCLEOTIDE SEQUENCE [LARGE SCALE GENOMIC DNA]</scope>
    <source>
        <strain evidence="13 15">S1E40</strain>
    </source>
</reference>
<evidence type="ECO:0000256" key="7">
    <source>
        <dbReference type="ARBA" id="ARBA00023237"/>
    </source>
</evidence>
<keyword evidence="10" id="KW-0732">Signal</keyword>
<evidence type="ECO:0000313" key="14">
    <source>
        <dbReference type="EMBL" id="PTC24537.1"/>
    </source>
</evidence>
<proteinExistence type="inferred from homology"/>
<gene>
    <name evidence="13" type="ORF">BBG20_16145</name>
    <name evidence="14" type="ORF">C9382_26155</name>
</gene>
<evidence type="ECO:0000256" key="9">
    <source>
        <dbReference type="RuleBase" id="RU003357"/>
    </source>
</evidence>
<dbReference type="PANTHER" id="PTHR47234:SF3">
    <property type="entry name" value="SECRETIN_TONB SHORT N-TERMINAL DOMAIN-CONTAINING PROTEIN"/>
    <property type="match status" value="1"/>
</dbReference>
<evidence type="ECO:0000256" key="5">
    <source>
        <dbReference type="ARBA" id="ARBA00023077"/>
    </source>
</evidence>
<sequence length="810" mass="87825">MPDIQFPKPLKKLHWSLVTSSLLLATAPSFADTTKEDAKLGTVTVISTGLRGQERTVADSPAPIDVINSDQLLKTGRAELSEAIAKLLPSFNFGTNIAGYNSVTRPLSNRSLGPAYTLVLVNGKRRHNGATGQRGSIDNSGANAVDIDLIPVSAVDHIEVLKDSAAAQYGSDAVAGVINIILKSTNNGGHLETSYGQLYSGQGETIKVAGDQGFKLGDGGFFHFSADARKRGEASWNDKADNSVRAFADPAKEAAWDRVAIKNGDPDLKAFNLAYNAELPLEDLTLYSFSTYGERDAEAANYFRLPTGTAAVPEVFPDGYFPLNNIKDRDYQLLFGGKGQVADWNWDLSTTYGRNNVHHSSDLNINPSLGTASPTKFDNLATFRFEQWVNNLDFTRRYDSLFNLTSPVQVSAGLEHRWEHFSTFAGDREAYITGTYPAASGAQAAVTIRPEDEVSLIRNNYAGYLDLGFDLTERWFLDLAGRVEHYDDDSGNTFGLKVNSRYELTDTVAVRGTVGTGFRAPSLTQIGYTVADNRVATDVNGNVVPAVTRLTPSGSNLAKALGGDDLKPEKSRNLGLGLTWQPAPRTSITADAYLIDIDDRIALTSNIYDRGNGAINAILAAQGVPTGTWVNYYTNAFDTRTKGLDVVADHTTPLDAWGDVRWSLGFNWNKTTIEGTPDTPAALANSGVTLVGRDRQGDLTDATPKTKWILGANWKVDDLAVNLQTARYGAVKTLAVNPTGDRSFGAKWITDLDVSYTFVDSITVSIGGTNIFDVRPDKHAVYSNLGLAPYGNPPFYPGGGYWYTKLAYDF</sequence>
<dbReference type="SUPFAM" id="SSF56935">
    <property type="entry name" value="Porins"/>
    <property type="match status" value="1"/>
</dbReference>
<keyword evidence="15" id="KW-1185">Reference proteome</keyword>
<evidence type="ECO:0000313" key="16">
    <source>
        <dbReference type="Proteomes" id="UP000240571"/>
    </source>
</evidence>
<dbReference type="Gene3D" id="2.40.170.20">
    <property type="entry name" value="TonB-dependent receptor, beta-barrel domain"/>
    <property type="match status" value="1"/>
</dbReference>
<protein>
    <submittedName>
        <fullName evidence="13">Ligand-gated channel</fullName>
    </submittedName>
    <submittedName>
        <fullName evidence="14">TonB-dependent receptor</fullName>
    </submittedName>
</protein>
<dbReference type="OrthoDB" id="9805434at2"/>
<keyword evidence="5 9" id="KW-0798">TonB box</keyword>
<dbReference type="PROSITE" id="PS52016">
    <property type="entry name" value="TONB_DEPENDENT_REC_3"/>
    <property type="match status" value="1"/>
</dbReference>
<dbReference type="RefSeq" id="WP_065905054.1">
    <property type="nucleotide sequence ID" value="NZ_MAUE01000023.1"/>
</dbReference>
<dbReference type="InterPro" id="IPR037066">
    <property type="entry name" value="Plug_dom_sf"/>
</dbReference>
<comment type="subcellular location">
    <subcellularLocation>
        <location evidence="1 8">Cell outer membrane</location>
        <topology evidence="1 8">Multi-pass membrane protein</topology>
    </subcellularLocation>
</comment>
<dbReference type="PANTHER" id="PTHR47234">
    <property type="match status" value="1"/>
</dbReference>
<dbReference type="EMBL" id="MAUE01000023">
    <property type="protein sequence ID" value="OCW25464.1"/>
    <property type="molecule type" value="Genomic_DNA"/>
</dbReference>
<reference evidence="14 16" key="2">
    <citation type="submission" date="2018-03" db="EMBL/GenBank/DDBJ databases">
        <title>Diversity of bacteria associated with corn roots inoculated with woodland soils in Canada, and Description of Pseudomonas aylmerense sp. nov.</title>
        <authorList>
            <person name="Tambong J.T."/>
            <person name="Xu R."/>
            <person name="Tchagang C."/>
        </authorList>
    </citation>
    <scope>NUCLEOTIDE SEQUENCE [LARGE SCALE GENOMIC DNA]</scope>
    <source>
        <strain evidence="14 16">S1E44</strain>
    </source>
</reference>
<comment type="caution">
    <text evidence="14">The sequence shown here is derived from an EMBL/GenBank/DDBJ whole genome shotgun (WGS) entry which is preliminary data.</text>
</comment>
<comment type="similarity">
    <text evidence="8 9">Belongs to the TonB-dependent receptor family.</text>
</comment>